<feature type="region of interest" description="Disordered" evidence="1">
    <location>
        <begin position="1"/>
        <end position="119"/>
    </location>
</feature>
<dbReference type="AlphaFoldDB" id="A0A8J4YQN5"/>
<feature type="compositionally biased region" description="Basic residues" evidence="1">
    <location>
        <begin position="1"/>
        <end position="17"/>
    </location>
</feature>
<evidence type="ECO:0000313" key="3">
    <source>
        <dbReference type="EMBL" id="KAG0728664.1"/>
    </source>
</evidence>
<feature type="region of interest" description="Disordered" evidence="1">
    <location>
        <begin position="262"/>
        <end position="291"/>
    </location>
</feature>
<dbReference type="InterPro" id="IPR006578">
    <property type="entry name" value="MADF-dom"/>
</dbReference>
<evidence type="ECO:0000259" key="2">
    <source>
        <dbReference type="PROSITE" id="PS51029"/>
    </source>
</evidence>
<reference evidence="3" key="1">
    <citation type="submission" date="2020-07" db="EMBL/GenBank/DDBJ databases">
        <title>The High-quality genome of the commercially important snow crab, Chionoecetes opilio.</title>
        <authorList>
            <person name="Jeong J.-H."/>
            <person name="Ryu S."/>
        </authorList>
    </citation>
    <scope>NUCLEOTIDE SEQUENCE</scope>
    <source>
        <strain evidence="3">MADBK_172401_WGS</strain>
        <tissue evidence="3">Digestive gland</tissue>
    </source>
</reference>
<sequence>MAPKKFPPRKTATKGKRPPGVPAQVHPATTSDATSEVEASPAALHQEEETSFEGDATAATAATAATPAEEEEEPLVMPDASHSPPHEEEEEQQQQPAPKTKGKGKKKADAAPKQGWSLPDTTEQDLVEWLQSNTYLWLRSTKDYHRKKASWEMKAKELGISLKHLQNWWKNVKDWYVKLSKRTSGQATKMLTERDKWVLKNIAFYKSKYISLYSQLVPCPLMSRNTLVNLPVTISDAQTSQAQYPHDSGEANILEDMEVAAAAEQASTRRKRKTPATERQEEEWMWTSDPP</sequence>
<dbReference type="PROSITE" id="PS51029">
    <property type="entry name" value="MADF"/>
    <property type="match status" value="1"/>
</dbReference>
<evidence type="ECO:0000256" key="1">
    <source>
        <dbReference type="SAM" id="MobiDB-lite"/>
    </source>
</evidence>
<evidence type="ECO:0000313" key="4">
    <source>
        <dbReference type="Proteomes" id="UP000770661"/>
    </source>
</evidence>
<feature type="domain" description="MADF" evidence="2">
    <location>
        <begin position="125"/>
        <end position="210"/>
    </location>
</feature>
<proteinExistence type="predicted"/>
<organism evidence="3 4">
    <name type="scientific">Chionoecetes opilio</name>
    <name type="common">Atlantic snow crab</name>
    <name type="synonym">Cancer opilio</name>
    <dbReference type="NCBI Taxonomy" id="41210"/>
    <lineage>
        <taxon>Eukaryota</taxon>
        <taxon>Metazoa</taxon>
        <taxon>Ecdysozoa</taxon>
        <taxon>Arthropoda</taxon>
        <taxon>Crustacea</taxon>
        <taxon>Multicrustacea</taxon>
        <taxon>Malacostraca</taxon>
        <taxon>Eumalacostraca</taxon>
        <taxon>Eucarida</taxon>
        <taxon>Decapoda</taxon>
        <taxon>Pleocyemata</taxon>
        <taxon>Brachyura</taxon>
        <taxon>Eubrachyura</taxon>
        <taxon>Majoidea</taxon>
        <taxon>Majidae</taxon>
        <taxon>Chionoecetes</taxon>
    </lineage>
</organism>
<accession>A0A8J4YQN5</accession>
<comment type="caution">
    <text evidence="3">The sequence shown here is derived from an EMBL/GenBank/DDBJ whole genome shotgun (WGS) entry which is preliminary data.</text>
</comment>
<dbReference type="EMBL" id="JACEEZ010001925">
    <property type="protein sequence ID" value="KAG0728664.1"/>
    <property type="molecule type" value="Genomic_DNA"/>
</dbReference>
<name>A0A8J4YQN5_CHIOP</name>
<keyword evidence="4" id="KW-1185">Reference proteome</keyword>
<feature type="compositionally biased region" description="Low complexity" evidence="1">
    <location>
        <begin position="56"/>
        <end position="67"/>
    </location>
</feature>
<gene>
    <name evidence="3" type="ORF">GWK47_032012</name>
</gene>
<dbReference type="Proteomes" id="UP000770661">
    <property type="component" value="Unassembled WGS sequence"/>
</dbReference>
<protein>
    <recommendedName>
        <fullName evidence="2">MADF domain-containing protein</fullName>
    </recommendedName>
</protein>
<dbReference type="OrthoDB" id="6162629at2759"/>